<evidence type="ECO:0000256" key="7">
    <source>
        <dbReference type="ARBA" id="ARBA00040944"/>
    </source>
</evidence>
<keyword evidence="11" id="KW-1133">Transmembrane helix</keyword>
<keyword evidence="2" id="KW-0328">Glycosyltransferase</keyword>
<dbReference type="KEGG" id="osn:115210847"/>
<protein>
    <recommendedName>
        <fullName evidence="7">EGF domain-specific O-linked N-acetylglucosamine transferase</fullName>
        <ecNumber evidence="1">2.4.1.255</ecNumber>
    </recommendedName>
    <alternativeName>
        <fullName evidence="8">Extracellular O-linked N-acetylglucosamine transferase</fullName>
    </alternativeName>
</protein>
<dbReference type="RefSeq" id="XP_036357780.1">
    <property type="nucleotide sequence ID" value="XM_036501887.1"/>
</dbReference>
<evidence type="ECO:0000259" key="12">
    <source>
        <dbReference type="Pfam" id="PF04577"/>
    </source>
</evidence>
<organism evidence="13 14">
    <name type="scientific">Octopus sinensis</name>
    <name type="common">East Asian common octopus</name>
    <dbReference type="NCBI Taxonomy" id="2607531"/>
    <lineage>
        <taxon>Eukaryota</taxon>
        <taxon>Metazoa</taxon>
        <taxon>Spiralia</taxon>
        <taxon>Lophotrochozoa</taxon>
        <taxon>Mollusca</taxon>
        <taxon>Cephalopoda</taxon>
        <taxon>Coleoidea</taxon>
        <taxon>Octopodiformes</taxon>
        <taxon>Octopoda</taxon>
        <taxon>Incirrata</taxon>
        <taxon>Octopodidae</taxon>
        <taxon>Octopus</taxon>
    </lineage>
</organism>
<comment type="catalytic activity">
    <reaction evidence="9">
        <text>L-seryl-[protein] + UDP-N-acetyl-alpha-D-glucosamine = 3-O-(N-acetyl-beta-D-glucosaminyl)-L-seryl-[protein] + UDP + H(+)</text>
        <dbReference type="Rhea" id="RHEA:48904"/>
        <dbReference type="Rhea" id="RHEA-COMP:9863"/>
        <dbReference type="Rhea" id="RHEA-COMP:12251"/>
        <dbReference type="ChEBI" id="CHEBI:15378"/>
        <dbReference type="ChEBI" id="CHEBI:29999"/>
        <dbReference type="ChEBI" id="CHEBI:57705"/>
        <dbReference type="ChEBI" id="CHEBI:58223"/>
        <dbReference type="ChEBI" id="CHEBI:90838"/>
        <dbReference type="EC" id="2.4.1.255"/>
    </reaction>
</comment>
<proteinExistence type="predicted"/>
<keyword evidence="4" id="KW-0732">Signal</keyword>
<feature type="transmembrane region" description="Helical" evidence="11">
    <location>
        <begin position="27"/>
        <end position="45"/>
    </location>
</feature>
<evidence type="ECO:0000256" key="11">
    <source>
        <dbReference type="SAM" id="Phobius"/>
    </source>
</evidence>
<evidence type="ECO:0000313" key="14">
    <source>
        <dbReference type="RefSeq" id="XP_036357780.1"/>
    </source>
</evidence>
<dbReference type="PANTHER" id="PTHR20961:SF148">
    <property type="entry name" value="EGF DOMAIN-SPECIFIC O-LINKED N-ACETYLGLUCOSAMINE TRANSFERASE"/>
    <property type="match status" value="1"/>
</dbReference>
<evidence type="ECO:0000256" key="4">
    <source>
        <dbReference type="ARBA" id="ARBA00022729"/>
    </source>
</evidence>
<evidence type="ECO:0000256" key="2">
    <source>
        <dbReference type="ARBA" id="ARBA00022676"/>
    </source>
</evidence>
<keyword evidence="3" id="KW-0808">Transferase</keyword>
<evidence type="ECO:0000256" key="10">
    <source>
        <dbReference type="ARBA" id="ARBA00049432"/>
    </source>
</evidence>
<name>A0A7E6ES55_9MOLL</name>
<dbReference type="Proteomes" id="UP000515154">
    <property type="component" value="Linkage group LG4"/>
</dbReference>
<dbReference type="GO" id="GO:0097363">
    <property type="term" value="F:protein O-acetylglucosaminyltransferase activity"/>
    <property type="evidence" value="ECO:0007669"/>
    <property type="project" value="UniProtKB-EC"/>
</dbReference>
<keyword evidence="11" id="KW-0472">Membrane</keyword>
<dbReference type="AlphaFoldDB" id="A0A7E6ES55"/>
<evidence type="ECO:0000256" key="3">
    <source>
        <dbReference type="ARBA" id="ARBA00022679"/>
    </source>
</evidence>
<evidence type="ECO:0000256" key="8">
    <source>
        <dbReference type="ARBA" id="ARBA00042574"/>
    </source>
</evidence>
<evidence type="ECO:0000313" key="13">
    <source>
        <dbReference type="Proteomes" id="UP000515154"/>
    </source>
</evidence>
<dbReference type="InterPro" id="IPR007657">
    <property type="entry name" value="Glycosyltransferase_61"/>
</dbReference>
<dbReference type="PANTHER" id="PTHR20961">
    <property type="entry name" value="GLYCOSYLTRANSFERASE"/>
    <property type="match status" value="1"/>
</dbReference>
<reference evidence="14" key="1">
    <citation type="submission" date="2025-08" db="UniProtKB">
        <authorList>
            <consortium name="RefSeq"/>
        </authorList>
    </citation>
    <scope>IDENTIFICATION</scope>
</reference>
<accession>A0A7E6ES55</accession>
<dbReference type="PROSITE" id="PS50096">
    <property type="entry name" value="IQ"/>
    <property type="match status" value="1"/>
</dbReference>
<feature type="domain" description="Glycosyltransferase 61 catalytic" evidence="12">
    <location>
        <begin position="312"/>
        <end position="404"/>
    </location>
</feature>
<keyword evidence="13" id="KW-1185">Reference proteome</keyword>
<evidence type="ECO:0000256" key="6">
    <source>
        <dbReference type="ARBA" id="ARBA00023180"/>
    </source>
</evidence>
<evidence type="ECO:0000256" key="9">
    <source>
        <dbReference type="ARBA" id="ARBA00048317"/>
    </source>
</evidence>
<keyword evidence="11" id="KW-0812">Transmembrane</keyword>
<gene>
    <name evidence="14" type="primary">LOC115210847</name>
</gene>
<evidence type="ECO:0000256" key="1">
    <source>
        <dbReference type="ARBA" id="ARBA00011970"/>
    </source>
</evidence>
<sequence>MKLFHKYSQVLCFGIAAKHFGRKHHNLAGVLFLFFVLWLLLQVNVTSIVDFARKSQYSGQNKGFGYDGNGDAILSLLKQNVSACDGSFVGYGNELAFFKNIVLNPFKNAEFVQETADKQWTAPKKIVFSDGYFSVKCKKKPSYEFRGNNHLNKWFSVTRFQPDISKTAKIEPRLTIAVERYEYANLFHSMTDFYNAFLMMKIFNSTPAETNILLLDYHPKGLLYSIWDQLFNNVIFAKDIKEPTTYNNLVWSIMGYNSPLYPCGKTPILSQIAFSILNDWTPLWMYTNSLISYLSHFKKFFLGQYHIRDYKNLNCQNLSVLFIWRRDYISHIYNPSGLITRKIKNENELSVKIQNLLKGHLVRGVQLDKLPVKEQLSLISTTDILIGMHGAALSFSLFLPDHAALLELYPRYWPTTNLHFRSMAHWRNLTYLSWQNVDYLYEKKYYYTYIPPVVLGKMVKEAQNKLCPHL</sequence>
<comment type="catalytic activity">
    <reaction evidence="10">
        <text>L-threonyl-[protein] + UDP-N-acetyl-alpha-D-glucosamine = 3-O-(N-acetyl-beta-D-glucosaminyl)-L-threonyl-[protein] + UDP + H(+)</text>
        <dbReference type="Rhea" id="RHEA:48908"/>
        <dbReference type="Rhea" id="RHEA-COMP:11060"/>
        <dbReference type="Rhea" id="RHEA-COMP:12252"/>
        <dbReference type="ChEBI" id="CHEBI:15378"/>
        <dbReference type="ChEBI" id="CHEBI:30013"/>
        <dbReference type="ChEBI" id="CHEBI:57705"/>
        <dbReference type="ChEBI" id="CHEBI:58223"/>
        <dbReference type="ChEBI" id="CHEBI:90840"/>
        <dbReference type="EC" id="2.4.1.255"/>
    </reaction>
</comment>
<keyword evidence="6" id="KW-0325">Glycoprotein</keyword>
<evidence type="ECO:0000256" key="5">
    <source>
        <dbReference type="ARBA" id="ARBA00022824"/>
    </source>
</evidence>
<dbReference type="Pfam" id="PF04577">
    <property type="entry name" value="Glyco_transf_61"/>
    <property type="match status" value="1"/>
</dbReference>
<dbReference type="EC" id="2.4.1.255" evidence="1"/>
<dbReference type="InterPro" id="IPR049625">
    <property type="entry name" value="Glyco_transf_61_cat"/>
</dbReference>
<keyword evidence="5" id="KW-0256">Endoplasmic reticulum</keyword>